<reference evidence="4 5" key="1">
    <citation type="submission" date="2018-12" db="EMBL/GenBank/DDBJ databases">
        <title>The whole draft genome of Streptomyce luteoverticillatus CGMCC 15060.</title>
        <authorList>
            <person name="Feng Z."/>
            <person name="Chen G."/>
            <person name="Zhang J."/>
            <person name="Zhu H."/>
            <person name="Yu X."/>
            <person name="Zhang W."/>
            <person name="Zhang X."/>
        </authorList>
    </citation>
    <scope>NUCLEOTIDE SEQUENCE [LARGE SCALE GENOMIC DNA]</scope>
    <source>
        <strain evidence="4 5">CGMCC 15060</strain>
    </source>
</reference>
<dbReference type="InterPro" id="IPR008462">
    <property type="entry name" value="CsbD"/>
</dbReference>
<feature type="region of interest" description="Disordered" evidence="2">
    <location>
        <begin position="1"/>
        <end position="31"/>
    </location>
</feature>
<evidence type="ECO:0000259" key="3">
    <source>
        <dbReference type="Pfam" id="PF05532"/>
    </source>
</evidence>
<dbReference type="SUPFAM" id="SSF69047">
    <property type="entry name" value="Hypothetical protein YjbJ"/>
    <property type="match status" value="1"/>
</dbReference>
<dbReference type="Gene3D" id="1.10.1470.10">
    <property type="entry name" value="YjbJ"/>
    <property type="match status" value="1"/>
</dbReference>
<gene>
    <name evidence="4" type="ORF">EKH77_01995</name>
</gene>
<sequence length="60" mass="6978">MSAKDRVRAKAEQTKGLIKETAGRMTGDRRMEAQGRYERAKGDLRDVVEKTRQTFKKKHK</sequence>
<name>A0A3Q9FT86_STRLT</name>
<comment type="similarity">
    <text evidence="1">Belongs to the UPF0337 (CsbD) family.</text>
</comment>
<dbReference type="Pfam" id="PF05532">
    <property type="entry name" value="CsbD"/>
    <property type="match status" value="1"/>
</dbReference>
<evidence type="ECO:0000256" key="1">
    <source>
        <dbReference type="ARBA" id="ARBA00009129"/>
    </source>
</evidence>
<proteinExistence type="inferred from homology"/>
<dbReference type="EMBL" id="CP034587">
    <property type="protein sequence ID" value="AZQ70148.1"/>
    <property type="molecule type" value="Genomic_DNA"/>
</dbReference>
<keyword evidence="5" id="KW-1185">Reference proteome</keyword>
<evidence type="ECO:0000313" key="5">
    <source>
        <dbReference type="Proteomes" id="UP000267900"/>
    </source>
</evidence>
<organism evidence="4 5">
    <name type="scientific">Streptomyces luteoverticillatus</name>
    <name type="common">Streptoverticillium luteoverticillatus</name>
    <dbReference type="NCBI Taxonomy" id="66425"/>
    <lineage>
        <taxon>Bacteria</taxon>
        <taxon>Bacillati</taxon>
        <taxon>Actinomycetota</taxon>
        <taxon>Actinomycetes</taxon>
        <taxon>Kitasatosporales</taxon>
        <taxon>Streptomycetaceae</taxon>
        <taxon>Streptomyces</taxon>
    </lineage>
</organism>
<dbReference type="RefSeq" id="WP_126912713.1">
    <property type="nucleotide sequence ID" value="NZ_CP034587.1"/>
</dbReference>
<dbReference type="InterPro" id="IPR036629">
    <property type="entry name" value="YjbJ_sf"/>
</dbReference>
<accession>A0A3Q9FT86</accession>
<dbReference type="OrthoDB" id="2143260at2"/>
<feature type="domain" description="CsbD-like" evidence="3">
    <location>
        <begin position="5"/>
        <end position="57"/>
    </location>
</feature>
<protein>
    <submittedName>
        <fullName evidence="4">CsbD family protein</fullName>
    </submittedName>
</protein>
<dbReference type="AlphaFoldDB" id="A0A3Q9FT86"/>
<evidence type="ECO:0000256" key="2">
    <source>
        <dbReference type="SAM" id="MobiDB-lite"/>
    </source>
</evidence>
<dbReference type="Proteomes" id="UP000267900">
    <property type="component" value="Chromosome"/>
</dbReference>
<evidence type="ECO:0000313" key="4">
    <source>
        <dbReference type="EMBL" id="AZQ70148.1"/>
    </source>
</evidence>